<keyword evidence="2" id="KW-1185">Reference proteome</keyword>
<gene>
    <name evidence="1" type="ORF">SLEP1_g48905</name>
</gene>
<sequence>MFLAMVKRADGKRVGDVCFLIVPVKYAGNPEDARCG</sequence>
<evidence type="ECO:0000313" key="2">
    <source>
        <dbReference type="Proteomes" id="UP001054252"/>
    </source>
</evidence>
<proteinExistence type="predicted"/>
<dbReference type="EMBL" id="BPVZ01000149">
    <property type="protein sequence ID" value="GKV41363.1"/>
    <property type="molecule type" value="Genomic_DNA"/>
</dbReference>
<protein>
    <submittedName>
        <fullName evidence="1">Uncharacterized protein</fullName>
    </submittedName>
</protein>
<dbReference type="AlphaFoldDB" id="A0AAV5LV56"/>
<name>A0AAV5LV56_9ROSI</name>
<accession>A0AAV5LV56</accession>
<organism evidence="1 2">
    <name type="scientific">Rubroshorea leprosula</name>
    <dbReference type="NCBI Taxonomy" id="152421"/>
    <lineage>
        <taxon>Eukaryota</taxon>
        <taxon>Viridiplantae</taxon>
        <taxon>Streptophyta</taxon>
        <taxon>Embryophyta</taxon>
        <taxon>Tracheophyta</taxon>
        <taxon>Spermatophyta</taxon>
        <taxon>Magnoliopsida</taxon>
        <taxon>eudicotyledons</taxon>
        <taxon>Gunneridae</taxon>
        <taxon>Pentapetalae</taxon>
        <taxon>rosids</taxon>
        <taxon>malvids</taxon>
        <taxon>Malvales</taxon>
        <taxon>Dipterocarpaceae</taxon>
        <taxon>Rubroshorea</taxon>
    </lineage>
</organism>
<dbReference type="Proteomes" id="UP001054252">
    <property type="component" value="Unassembled WGS sequence"/>
</dbReference>
<comment type="caution">
    <text evidence="1">The sequence shown here is derived from an EMBL/GenBank/DDBJ whole genome shotgun (WGS) entry which is preliminary data.</text>
</comment>
<evidence type="ECO:0000313" key="1">
    <source>
        <dbReference type="EMBL" id="GKV41363.1"/>
    </source>
</evidence>
<reference evidence="1 2" key="1">
    <citation type="journal article" date="2021" name="Commun. Biol.">
        <title>The genome of Shorea leprosula (Dipterocarpaceae) highlights the ecological relevance of drought in aseasonal tropical rainforests.</title>
        <authorList>
            <person name="Ng K.K.S."/>
            <person name="Kobayashi M.J."/>
            <person name="Fawcett J.A."/>
            <person name="Hatakeyama M."/>
            <person name="Paape T."/>
            <person name="Ng C.H."/>
            <person name="Ang C.C."/>
            <person name="Tnah L.H."/>
            <person name="Lee C.T."/>
            <person name="Nishiyama T."/>
            <person name="Sese J."/>
            <person name="O'Brien M.J."/>
            <person name="Copetti D."/>
            <person name="Mohd Noor M.I."/>
            <person name="Ong R.C."/>
            <person name="Putra M."/>
            <person name="Sireger I.Z."/>
            <person name="Indrioko S."/>
            <person name="Kosugi Y."/>
            <person name="Izuno A."/>
            <person name="Isagi Y."/>
            <person name="Lee S.L."/>
            <person name="Shimizu K.K."/>
        </authorList>
    </citation>
    <scope>NUCLEOTIDE SEQUENCE [LARGE SCALE GENOMIC DNA]</scope>
    <source>
        <strain evidence="1">214</strain>
    </source>
</reference>